<dbReference type="AlphaFoldDB" id="A0A7G1ISE4"/>
<evidence type="ECO:0000313" key="3">
    <source>
        <dbReference type="Proteomes" id="UP000516380"/>
    </source>
</evidence>
<evidence type="ECO:0000256" key="1">
    <source>
        <dbReference type="SAM" id="MobiDB-lite"/>
    </source>
</evidence>
<organism evidence="2 3">
    <name type="scientific">Mycobacterium kansasii</name>
    <dbReference type="NCBI Taxonomy" id="1768"/>
    <lineage>
        <taxon>Bacteria</taxon>
        <taxon>Bacillati</taxon>
        <taxon>Actinomycetota</taxon>
        <taxon>Actinomycetes</taxon>
        <taxon>Mycobacteriales</taxon>
        <taxon>Mycobacteriaceae</taxon>
        <taxon>Mycobacterium</taxon>
    </lineage>
</organism>
<dbReference type="EMBL" id="AP023343">
    <property type="protein sequence ID" value="BCI92715.1"/>
    <property type="molecule type" value="Genomic_DNA"/>
</dbReference>
<keyword evidence="3" id="KW-1185">Reference proteome</keyword>
<feature type="region of interest" description="Disordered" evidence="1">
    <location>
        <begin position="134"/>
        <end position="181"/>
    </location>
</feature>
<feature type="compositionally biased region" description="Basic residues" evidence="1">
    <location>
        <begin position="155"/>
        <end position="181"/>
    </location>
</feature>
<name>A0A7G1ISE4_MYCKA</name>
<feature type="region of interest" description="Disordered" evidence="1">
    <location>
        <begin position="1"/>
        <end position="34"/>
    </location>
</feature>
<feature type="compositionally biased region" description="Low complexity" evidence="1">
    <location>
        <begin position="134"/>
        <end position="143"/>
    </location>
</feature>
<feature type="compositionally biased region" description="Basic and acidic residues" evidence="1">
    <location>
        <begin position="76"/>
        <end position="87"/>
    </location>
</feature>
<protein>
    <submittedName>
        <fullName evidence="2">Uncharacterized protein</fullName>
    </submittedName>
</protein>
<dbReference type="Proteomes" id="UP000516380">
    <property type="component" value="Chromosome"/>
</dbReference>
<feature type="region of interest" description="Disordered" evidence="1">
    <location>
        <begin position="53"/>
        <end position="119"/>
    </location>
</feature>
<proteinExistence type="predicted"/>
<reference evidence="2 3" key="1">
    <citation type="submission" date="2020-07" db="EMBL/GenBank/DDBJ databases">
        <title>Mycobacterium kansasii (former subtype) with zoonotic potential isolated from diseased indoor pet cat, Japan.</title>
        <authorList>
            <person name="Fukano H."/>
            <person name="Terazono T."/>
            <person name="Hoshino Y."/>
        </authorList>
    </citation>
    <scope>NUCLEOTIDE SEQUENCE [LARGE SCALE GENOMIC DNA]</scope>
    <source>
        <strain evidence="2 3">Kuro-I</strain>
    </source>
</reference>
<evidence type="ECO:0000313" key="2">
    <source>
        <dbReference type="EMBL" id="BCI92715.1"/>
    </source>
</evidence>
<feature type="compositionally biased region" description="Low complexity" evidence="1">
    <location>
        <begin position="90"/>
        <end position="107"/>
    </location>
</feature>
<gene>
    <name evidence="2" type="ORF">NIIDMKKI_79210</name>
</gene>
<accession>A0A7G1ISE4</accession>
<sequence>MSADTAQAEPQPAGDTAIATVSAGPAGPNCGPTIPARAAPVCTEEWHVPQAAVAAGSANAAGPGGRPTSPAGSAERYPEPEEIKTVDKTAVASGTGASGGSCPAGAARTAKVQRDRREAVGNADTAFTAVTATGTRTAMTAGTCDGDIDSEGRWPRPRRRYRRVPRRPWTRHHRRHRPRPR</sequence>